<accession>M0BQH0</accession>
<organism evidence="1 2">
    <name type="scientific">Halovivax asiaticus JCM 14624</name>
    <dbReference type="NCBI Taxonomy" id="1227490"/>
    <lineage>
        <taxon>Archaea</taxon>
        <taxon>Methanobacteriati</taxon>
        <taxon>Methanobacteriota</taxon>
        <taxon>Stenosarchaea group</taxon>
        <taxon>Halobacteria</taxon>
        <taxon>Halobacteriales</taxon>
        <taxon>Natrialbaceae</taxon>
        <taxon>Halovivax</taxon>
    </lineage>
</organism>
<protein>
    <submittedName>
        <fullName evidence="1">Uncharacterized protein</fullName>
    </submittedName>
</protein>
<name>M0BQH0_9EURY</name>
<comment type="caution">
    <text evidence="1">The sequence shown here is derived from an EMBL/GenBank/DDBJ whole genome shotgun (WGS) entry which is preliminary data.</text>
</comment>
<gene>
    <name evidence="1" type="ORF">C479_04357</name>
</gene>
<evidence type="ECO:0000313" key="2">
    <source>
        <dbReference type="Proteomes" id="UP000011560"/>
    </source>
</evidence>
<dbReference type="RefSeq" id="WP_007698391.1">
    <property type="nucleotide sequence ID" value="NZ_AOIQ01000008.1"/>
</dbReference>
<dbReference type="EMBL" id="AOIQ01000008">
    <property type="protein sequence ID" value="ELZ12598.1"/>
    <property type="molecule type" value="Genomic_DNA"/>
</dbReference>
<proteinExistence type="predicted"/>
<dbReference type="OrthoDB" id="317711at2157"/>
<dbReference type="Proteomes" id="UP000011560">
    <property type="component" value="Unassembled WGS sequence"/>
</dbReference>
<sequence length="109" mass="11526">MGVRPPQGGDDTEPETIEFGIAAVDARLRDADLDFPASADAVDSALGDRPVPYDPAGSTVSLSEALAEVDANSFDSRQELLNGLHPVFEAYRANRGASLVGRLRGLLPF</sequence>
<dbReference type="Pfam" id="PF19102">
    <property type="entry name" value="DUF5789"/>
    <property type="match status" value="1"/>
</dbReference>
<keyword evidence="2" id="KW-1185">Reference proteome</keyword>
<evidence type="ECO:0000313" key="1">
    <source>
        <dbReference type="EMBL" id="ELZ12598.1"/>
    </source>
</evidence>
<dbReference type="InterPro" id="IPR043899">
    <property type="entry name" value="DUF5789"/>
</dbReference>
<dbReference type="AlphaFoldDB" id="M0BQH0"/>
<reference evidence="1 2" key="1">
    <citation type="journal article" date="2014" name="PLoS Genet.">
        <title>Phylogenetically driven sequencing of extremely halophilic archaea reveals strategies for static and dynamic osmo-response.</title>
        <authorList>
            <person name="Becker E.A."/>
            <person name="Seitzer P.M."/>
            <person name="Tritt A."/>
            <person name="Larsen D."/>
            <person name="Krusor M."/>
            <person name="Yao A.I."/>
            <person name="Wu D."/>
            <person name="Madern D."/>
            <person name="Eisen J.A."/>
            <person name="Darling A.E."/>
            <person name="Facciotti M.T."/>
        </authorList>
    </citation>
    <scope>NUCLEOTIDE SEQUENCE [LARGE SCALE GENOMIC DNA]</scope>
    <source>
        <strain evidence="1 2">JCM 14624</strain>
    </source>
</reference>